<gene>
    <name evidence="2" type="ORF">APZ42_005272</name>
</gene>
<sequence length="152" mass="17243">MSTRGNKNESRGGNGQTVRATNLTNTPLAQDISQENEERILLAEEENHGRIDEKGAHSIPIFEQSKWPKWRKTCLTDWHEASGKVLAKCKFCSSGIYHSGNKDSYSNFLRHIKRNHVEEYGKIPKSYPKSSLRQSSMTTFVCNGKKTSKAKK</sequence>
<organism evidence="2 3">
    <name type="scientific">Daphnia magna</name>
    <dbReference type="NCBI Taxonomy" id="35525"/>
    <lineage>
        <taxon>Eukaryota</taxon>
        <taxon>Metazoa</taxon>
        <taxon>Ecdysozoa</taxon>
        <taxon>Arthropoda</taxon>
        <taxon>Crustacea</taxon>
        <taxon>Branchiopoda</taxon>
        <taxon>Diplostraca</taxon>
        <taxon>Cladocera</taxon>
        <taxon>Anomopoda</taxon>
        <taxon>Daphniidae</taxon>
        <taxon>Daphnia</taxon>
    </lineage>
</organism>
<name>A0A162BYP8_9CRUS</name>
<dbReference type="AlphaFoldDB" id="A0A162BYP8"/>
<evidence type="ECO:0000313" key="3">
    <source>
        <dbReference type="Proteomes" id="UP000076858"/>
    </source>
</evidence>
<evidence type="ECO:0000256" key="1">
    <source>
        <dbReference type="SAM" id="MobiDB-lite"/>
    </source>
</evidence>
<dbReference type="OrthoDB" id="10057873at2759"/>
<protein>
    <recommendedName>
        <fullName evidence="4">BED-type domain-containing protein</fullName>
    </recommendedName>
</protein>
<proteinExistence type="predicted"/>
<feature type="compositionally biased region" description="Basic and acidic residues" evidence="1">
    <location>
        <begin position="1"/>
        <end position="10"/>
    </location>
</feature>
<feature type="region of interest" description="Disordered" evidence="1">
    <location>
        <begin position="1"/>
        <end position="30"/>
    </location>
</feature>
<reference evidence="2 3" key="1">
    <citation type="submission" date="2016-03" db="EMBL/GenBank/DDBJ databases">
        <title>EvidentialGene: Evidence-directed Construction of Genes on Genomes.</title>
        <authorList>
            <person name="Gilbert D.G."/>
            <person name="Choi J.-H."/>
            <person name="Mockaitis K."/>
            <person name="Colbourne J."/>
            <person name="Pfrender M."/>
        </authorList>
    </citation>
    <scope>NUCLEOTIDE SEQUENCE [LARGE SCALE GENOMIC DNA]</scope>
    <source>
        <strain evidence="2 3">Xinb3</strain>
        <tissue evidence="2">Complete organism</tissue>
    </source>
</reference>
<evidence type="ECO:0000313" key="2">
    <source>
        <dbReference type="EMBL" id="KZR99040.1"/>
    </source>
</evidence>
<keyword evidence="3" id="KW-1185">Reference proteome</keyword>
<dbReference type="EMBL" id="LRGB01014918">
    <property type="protein sequence ID" value="KZR99040.1"/>
    <property type="molecule type" value="Genomic_DNA"/>
</dbReference>
<evidence type="ECO:0008006" key="4">
    <source>
        <dbReference type="Google" id="ProtNLM"/>
    </source>
</evidence>
<dbReference type="Proteomes" id="UP000076858">
    <property type="component" value="Unassembled WGS sequence"/>
</dbReference>
<comment type="caution">
    <text evidence="2">The sequence shown here is derived from an EMBL/GenBank/DDBJ whole genome shotgun (WGS) entry which is preliminary data.</text>
</comment>
<feature type="compositionally biased region" description="Polar residues" evidence="1">
    <location>
        <begin position="16"/>
        <end position="30"/>
    </location>
</feature>
<accession>A0A162BYP8</accession>